<dbReference type="InterPro" id="IPR007793">
    <property type="entry name" value="DivIVA_fam"/>
</dbReference>
<evidence type="ECO:0000256" key="7">
    <source>
        <dbReference type="ARBA" id="ARBA00023306"/>
    </source>
</evidence>
<evidence type="ECO:0000256" key="4">
    <source>
        <dbReference type="ARBA" id="ARBA00022490"/>
    </source>
</evidence>
<reference evidence="11 12" key="1">
    <citation type="submission" date="2019-11" db="EMBL/GenBank/DDBJ databases">
        <title>Draft genome sequence of Kocuria indica DP-K7, a methyl red degrading Actinobacterium.</title>
        <authorList>
            <person name="Kumaran S."/>
            <person name="Tischler D."/>
            <person name="Ngo A.C.R."/>
            <person name="Schultes F."/>
        </authorList>
    </citation>
    <scope>NUCLEOTIDE SEQUENCE [LARGE SCALE GENOMIC DNA]</scope>
    <source>
        <strain evidence="11 12">DP-K7</strain>
    </source>
</reference>
<dbReference type="InterPro" id="IPR019933">
    <property type="entry name" value="DivIVA_domain"/>
</dbReference>
<comment type="similarity">
    <text evidence="2">Belongs to the DivIVA family.</text>
</comment>
<evidence type="ECO:0000313" key="11">
    <source>
        <dbReference type="EMBL" id="NDO76737.1"/>
    </source>
</evidence>
<feature type="region of interest" description="Disordered" evidence="10">
    <location>
        <begin position="229"/>
        <end position="250"/>
    </location>
</feature>
<name>A0A6N9QVM3_9MICC</name>
<dbReference type="Pfam" id="PF05103">
    <property type="entry name" value="DivIVA"/>
    <property type="match status" value="1"/>
</dbReference>
<evidence type="ECO:0000256" key="9">
    <source>
        <dbReference type="SAM" id="Coils"/>
    </source>
</evidence>
<feature type="coiled-coil region" evidence="9">
    <location>
        <begin position="181"/>
        <end position="211"/>
    </location>
</feature>
<evidence type="ECO:0000256" key="1">
    <source>
        <dbReference type="ARBA" id="ARBA00004496"/>
    </source>
</evidence>
<dbReference type="NCBIfam" id="TIGR03544">
    <property type="entry name" value="DivI1A_domain"/>
    <property type="match status" value="1"/>
</dbReference>
<evidence type="ECO:0000256" key="8">
    <source>
        <dbReference type="ARBA" id="ARBA00031737"/>
    </source>
</evidence>
<evidence type="ECO:0000256" key="6">
    <source>
        <dbReference type="ARBA" id="ARBA00023054"/>
    </source>
</evidence>
<dbReference type="PANTHER" id="PTHR35794:SF2">
    <property type="entry name" value="CELL DIVISION PROTEIN DIVIVA"/>
    <property type="match status" value="1"/>
</dbReference>
<protein>
    <recommendedName>
        <fullName evidence="3">Cell wall synthesis protein Wag31</fullName>
    </recommendedName>
    <alternativeName>
        <fullName evidence="8">Antigen 84</fullName>
    </alternativeName>
</protein>
<accession>A0A6N9QVM3</accession>
<feature type="compositionally biased region" description="Low complexity" evidence="10">
    <location>
        <begin position="106"/>
        <end position="135"/>
    </location>
</feature>
<feature type="compositionally biased region" description="Polar residues" evidence="10">
    <location>
        <begin position="64"/>
        <end position="85"/>
    </location>
</feature>
<feature type="region of interest" description="Disordered" evidence="10">
    <location>
        <begin position="53"/>
        <end position="135"/>
    </location>
</feature>
<feature type="compositionally biased region" description="Low complexity" evidence="10">
    <location>
        <begin position="86"/>
        <end position="97"/>
    </location>
</feature>
<evidence type="ECO:0000256" key="2">
    <source>
        <dbReference type="ARBA" id="ARBA00009008"/>
    </source>
</evidence>
<evidence type="ECO:0000256" key="10">
    <source>
        <dbReference type="SAM" id="MobiDB-lite"/>
    </source>
</evidence>
<keyword evidence="4" id="KW-0963">Cytoplasm</keyword>
<dbReference type="GO" id="GO:0051301">
    <property type="term" value="P:cell division"/>
    <property type="evidence" value="ECO:0007669"/>
    <property type="project" value="UniProtKB-KW"/>
</dbReference>
<evidence type="ECO:0000313" key="12">
    <source>
        <dbReference type="Proteomes" id="UP000471026"/>
    </source>
</evidence>
<dbReference type="GO" id="GO:0005737">
    <property type="term" value="C:cytoplasm"/>
    <property type="evidence" value="ECO:0007669"/>
    <property type="project" value="UniProtKB-SubCell"/>
</dbReference>
<sequence>MALTPEDVINKRFQPTKFREGYDQDEVDDFLDEIVVELRRINQENDALRKQVETLGGRPEESAVETSAVSQSTEDVQETTSTPAASVTETSGTTVSEPVRVSDEQSASTAATVAPSAGTTSSAQPAATQTAPTTESAESAAAVLAMAQKLHDDYVSQGQAERERLITEGRTQADQLVADGKRTKEETLSSLEREKVDLEASVAQLRSFEEDYRGNLKSFLNAQLNDLANTGSLEPADAPVSATTKRTGTK</sequence>
<dbReference type="EMBL" id="WMHZ01000001">
    <property type="protein sequence ID" value="NDO76737.1"/>
    <property type="molecule type" value="Genomic_DNA"/>
</dbReference>
<keyword evidence="7" id="KW-0131">Cell cycle</keyword>
<gene>
    <name evidence="11" type="ORF">GKZ75_00415</name>
</gene>
<evidence type="ECO:0000256" key="5">
    <source>
        <dbReference type="ARBA" id="ARBA00022618"/>
    </source>
</evidence>
<dbReference type="Gene3D" id="6.10.250.660">
    <property type="match status" value="1"/>
</dbReference>
<feature type="compositionally biased region" description="Polar residues" evidence="10">
    <location>
        <begin position="241"/>
        <end position="250"/>
    </location>
</feature>
<dbReference type="PANTHER" id="PTHR35794">
    <property type="entry name" value="CELL DIVISION PROTEIN DIVIVA"/>
    <property type="match status" value="1"/>
</dbReference>
<dbReference type="RefSeq" id="WP_162228313.1">
    <property type="nucleotide sequence ID" value="NZ_WMHZ01000001.1"/>
</dbReference>
<comment type="subcellular location">
    <subcellularLocation>
        <location evidence="1">Cytoplasm</location>
    </subcellularLocation>
</comment>
<proteinExistence type="inferred from homology"/>
<dbReference type="Proteomes" id="UP000471026">
    <property type="component" value="Unassembled WGS sequence"/>
</dbReference>
<dbReference type="AlphaFoldDB" id="A0A6N9QVM3"/>
<keyword evidence="6 9" id="KW-0175">Coiled coil</keyword>
<evidence type="ECO:0000256" key="3">
    <source>
        <dbReference type="ARBA" id="ARBA00018787"/>
    </source>
</evidence>
<comment type="caution">
    <text evidence="11">The sequence shown here is derived from an EMBL/GenBank/DDBJ whole genome shotgun (WGS) entry which is preliminary data.</text>
</comment>
<keyword evidence="5" id="KW-0132">Cell division</keyword>
<organism evidence="11 12">
    <name type="scientific">Kocuria marina subsp. indica</name>
    <dbReference type="NCBI Taxonomy" id="1049583"/>
    <lineage>
        <taxon>Bacteria</taxon>
        <taxon>Bacillati</taxon>
        <taxon>Actinomycetota</taxon>
        <taxon>Actinomycetes</taxon>
        <taxon>Micrococcales</taxon>
        <taxon>Micrococcaceae</taxon>
        <taxon>Kocuria</taxon>
    </lineage>
</organism>